<keyword evidence="9" id="KW-1185">Reference proteome</keyword>
<dbReference type="PANTHER" id="PTHR11104">
    <property type="entry name" value="AMINOGLYCOSIDE N3-ACETYLTRANSFERASE"/>
    <property type="match status" value="1"/>
</dbReference>
<comment type="caution">
    <text evidence="8">The sequence shown here is derived from an EMBL/GenBank/DDBJ whole genome shotgun (WGS) entry which is preliminary data.</text>
</comment>
<dbReference type="InterPro" id="IPR003679">
    <property type="entry name" value="Amioglycoside_AcTrfase"/>
</dbReference>
<dbReference type="EC" id="2.3.1.-" evidence="7"/>
<dbReference type="EMBL" id="NITZ01000003">
    <property type="protein sequence ID" value="PHM49963.1"/>
    <property type="molecule type" value="Genomic_DNA"/>
</dbReference>
<evidence type="ECO:0000256" key="1">
    <source>
        <dbReference type="ARBA" id="ARBA00003521"/>
    </source>
</evidence>
<dbReference type="PANTHER" id="PTHR11104:SF0">
    <property type="entry name" value="SPBETA PROPHAGE-DERIVED AMINOGLYCOSIDE N(3')-ACETYLTRANSFERASE-LIKE PROTEIN YOKD"/>
    <property type="match status" value="1"/>
</dbReference>
<evidence type="ECO:0000256" key="3">
    <source>
        <dbReference type="ARBA" id="ARBA00012882"/>
    </source>
</evidence>
<name>A0A2D0JUC1_9GAMM</name>
<dbReference type="OrthoDB" id="7330654at2"/>
<gene>
    <name evidence="8" type="ORF">Xmir_00848</name>
</gene>
<dbReference type="GO" id="GO:0046677">
    <property type="term" value="P:response to antibiotic"/>
    <property type="evidence" value="ECO:0007669"/>
    <property type="project" value="UniProtKB-KW"/>
</dbReference>
<dbReference type="AlphaFoldDB" id="A0A2D0JUC1"/>
<evidence type="ECO:0000256" key="7">
    <source>
        <dbReference type="RuleBase" id="RU365031"/>
    </source>
</evidence>
<dbReference type="Proteomes" id="UP000221980">
    <property type="component" value="Unassembled WGS sequence"/>
</dbReference>
<evidence type="ECO:0000256" key="6">
    <source>
        <dbReference type="ARBA" id="ARBA00052868"/>
    </source>
</evidence>
<comment type="function">
    <text evidence="1">Resistance to antibiotics containing the 2-deoxy-streptamine ring including gentamicin, kanamycin, tobramycin, neomycin and apramycin.</text>
</comment>
<evidence type="ECO:0000313" key="9">
    <source>
        <dbReference type="Proteomes" id="UP000221980"/>
    </source>
</evidence>
<dbReference type="RefSeq" id="WP_099113185.1">
    <property type="nucleotide sequence ID" value="NZ_CAWNQI010000062.1"/>
</dbReference>
<dbReference type="NCBIfam" id="NF033082">
    <property type="entry name" value="AAC_3"/>
    <property type="match status" value="1"/>
</dbReference>
<comment type="similarity">
    <text evidence="2 7">Belongs to the antibiotic N-acetyltransferase family.</text>
</comment>
<evidence type="ECO:0000313" key="8">
    <source>
        <dbReference type="EMBL" id="PHM49963.1"/>
    </source>
</evidence>
<accession>A0A2D0JUC1</accession>
<dbReference type="Pfam" id="PF02522">
    <property type="entry name" value="Antibiotic_NAT"/>
    <property type="match status" value="1"/>
</dbReference>
<keyword evidence="5 7" id="KW-0012">Acyltransferase</keyword>
<keyword evidence="4 7" id="KW-0808">Transferase</keyword>
<evidence type="ECO:0000256" key="4">
    <source>
        <dbReference type="ARBA" id="ARBA00022679"/>
    </source>
</evidence>
<dbReference type="GO" id="GO:0046353">
    <property type="term" value="F:aminoglycoside 3-N-acetyltransferase activity"/>
    <property type="evidence" value="ECO:0007669"/>
    <property type="project" value="UniProtKB-EC"/>
</dbReference>
<comment type="catalytic activity">
    <reaction evidence="6 7">
        <text>a 2-deoxystreptamine antibiotic + acetyl-CoA = an N(3)-acetyl-2-deoxystreptamine antibiotic + CoA + H(+)</text>
        <dbReference type="Rhea" id="RHEA:12665"/>
        <dbReference type="ChEBI" id="CHEBI:15378"/>
        <dbReference type="ChEBI" id="CHEBI:57287"/>
        <dbReference type="ChEBI" id="CHEBI:57288"/>
        <dbReference type="ChEBI" id="CHEBI:57921"/>
        <dbReference type="ChEBI" id="CHEBI:77452"/>
        <dbReference type="EC" id="2.3.1.81"/>
    </reaction>
</comment>
<reference evidence="8 9" key="1">
    <citation type="journal article" date="2017" name="Nat. Microbiol.">
        <title>Natural product diversity associated with the nematode symbionts Photorhabdus and Xenorhabdus.</title>
        <authorList>
            <person name="Tobias N.J."/>
            <person name="Wolff H."/>
            <person name="Djahanschiri B."/>
            <person name="Grundmann F."/>
            <person name="Kronenwerth M."/>
            <person name="Shi Y.M."/>
            <person name="Simonyi S."/>
            <person name="Grun P."/>
            <person name="Shapiro-Ilan D."/>
            <person name="Pidot S.J."/>
            <person name="Stinear T.P."/>
            <person name="Ebersberger I."/>
            <person name="Bode H.B."/>
        </authorList>
    </citation>
    <scope>NUCLEOTIDE SEQUENCE [LARGE SCALE GENOMIC DNA]</scope>
    <source>
        <strain evidence="8 9">DSM 17902</strain>
    </source>
</reference>
<protein>
    <recommendedName>
        <fullName evidence="3 7">Aminoglycoside N(3)-acetyltransferase</fullName>
        <ecNumber evidence="7">2.3.1.-</ecNumber>
    </recommendedName>
</protein>
<proteinExistence type="inferred from homology"/>
<evidence type="ECO:0000256" key="2">
    <source>
        <dbReference type="ARBA" id="ARBA00006383"/>
    </source>
</evidence>
<keyword evidence="7" id="KW-0046">Antibiotic resistance</keyword>
<organism evidence="8 9">
    <name type="scientific">Xenorhabdus miraniensis</name>
    <dbReference type="NCBI Taxonomy" id="351674"/>
    <lineage>
        <taxon>Bacteria</taxon>
        <taxon>Pseudomonadati</taxon>
        <taxon>Pseudomonadota</taxon>
        <taxon>Gammaproteobacteria</taxon>
        <taxon>Enterobacterales</taxon>
        <taxon>Morganellaceae</taxon>
        <taxon>Xenorhabdus</taxon>
    </lineage>
</organism>
<evidence type="ECO:0000256" key="5">
    <source>
        <dbReference type="ARBA" id="ARBA00023315"/>
    </source>
</evidence>
<dbReference type="InterPro" id="IPR028345">
    <property type="entry name" value="Antibiotic_NAT-like"/>
</dbReference>
<sequence length="279" mass="31333">MIKIGEDKYWTQSALVEQILKMGIKPGDVVMSHVSMRSVGYCLNGADDLIQAILTAIGEKGTLLCYTNWEQNYEDSMDENGCVPLELKTEIMPYDPLFSRASRDHGVFAESVRTTRGAVRSQNPGASVVAIGNDANHFVENHSINYGYGNNSPFAKFVACQGKILMIGAPYETMSLLHHAEHLANIPNKHIRKMEIPLFQNGYVEWIKLEEFDTIDPVCELFPEGYFKDIVEQFCHSHSESLKGVIGSANTLLIPAKEILDYAIRWMENYHKKSLLALS</sequence>
<dbReference type="SUPFAM" id="SSF110710">
    <property type="entry name" value="TTHA0583/YokD-like"/>
    <property type="match status" value="1"/>
</dbReference>